<accession>A0AAN8BWW2</accession>
<dbReference type="EMBL" id="JAULUE010002055">
    <property type="protein sequence ID" value="KAK5892922.1"/>
    <property type="molecule type" value="Genomic_DNA"/>
</dbReference>
<organism evidence="2 3">
    <name type="scientific">Champsocephalus esox</name>
    <name type="common">pike icefish</name>
    <dbReference type="NCBI Taxonomy" id="159716"/>
    <lineage>
        <taxon>Eukaryota</taxon>
        <taxon>Metazoa</taxon>
        <taxon>Chordata</taxon>
        <taxon>Craniata</taxon>
        <taxon>Vertebrata</taxon>
        <taxon>Euteleostomi</taxon>
        <taxon>Actinopterygii</taxon>
        <taxon>Neopterygii</taxon>
        <taxon>Teleostei</taxon>
        <taxon>Neoteleostei</taxon>
        <taxon>Acanthomorphata</taxon>
        <taxon>Eupercaria</taxon>
        <taxon>Perciformes</taxon>
        <taxon>Notothenioidei</taxon>
        <taxon>Channichthyidae</taxon>
        <taxon>Champsocephalus</taxon>
    </lineage>
</organism>
<feature type="compositionally biased region" description="Acidic residues" evidence="1">
    <location>
        <begin position="92"/>
        <end position="106"/>
    </location>
</feature>
<name>A0AAN8BWW2_9TELE</name>
<feature type="compositionally biased region" description="Basic and acidic residues" evidence="1">
    <location>
        <begin position="42"/>
        <end position="52"/>
    </location>
</feature>
<evidence type="ECO:0000313" key="2">
    <source>
        <dbReference type="EMBL" id="KAK5892922.1"/>
    </source>
</evidence>
<evidence type="ECO:0000256" key="1">
    <source>
        <dbReference type="SAM" id="MobiDB-lite"/>
    </source>
</evidence>
<proteinExistence type="predicted"/>
<comment type="caution">
    <text evidence="2">The sequence shown here is derived from an EMBL/GenBank/DDBJ whole genome shotgun (WGS) entry which is preliminary data.</text>
</comment>
<feature type="compositionally biased region" description="Low complexity" evidence="1">
    <location>
        <begin position="54"/>
        <end position="71"/>
    </location>
</feature>
<feature type="region of interest" description="Disordered" evidence="1">
    <location>
        <begin position="1"/>
        <end position="106"/>
    </location>
</feature>
<dbReference type="Proteomes" id="UP001335648">
    <property type="component" value="Unassembled WGS sequence"/>
</dbReference>
<protein>
    <submittedName>
        <fullName evidence="2">Uncharacterized protein</fullName>
    </submittedName>
</protein>
<reference evidence="2 3" key="1">
    <citation type="journal article" date="2023" name="Mol. Biol. Evol.">
        <title>Genomics of Secondarily Temperate Adaptation in the Only Non-Antarctic Icefish.</title>
        <authorList>
            <person name="Rivera-Colon A.G."/>
            <person name="Rayamajhi N."/>
            <person name="Minhas B.F."/>
            <person name="Madrigal G."/>
            <person name="Bilyk K.T."/>
            <person name="Yoon V."/>
            <person name="Hune M."/>
            <person name="Gregory S."/>
            <person name="Cheng C.H.C."/>
            <person name="Catchen J.M."/>
        </authorList>
    </citation>
    <scope>NUCLEOTIDE SEQUENCE [LARGE SCALE GENOMIC DNA]</scope>
    <source>
        <strain evidence="2">JC2023a</strain>
    </source>
</reference>
<keyword evidence="3" id="KW-1185">Reference proteome</keyword>
<sequence>MSPSKPPKKAGVPELPKQDKENSGEKQTNEKKNGKSDLVVDVGKKVVPKETVETGELSASAASEENIEAQACPKKRKQKEEVSQAKRVAVSEEGEREEEMVEEVKE</sequence>
<feature type="compositionally biased region" description="Basic and acidic residues" evidence="1">
    <location>
        <begin position="16"/>
        <end position="35"/>
    </location>
</feature>
<evidence type="ECO:0000313" key="3">
    <source>
        <dbReference type="Proteomes" id="UP001335648"/>
    </source>
</evidence>
<gene>
    <name evidence="2" type="ORF">CesoFtcFv8_013266</name>
</gene>
<dbReference type="AlphaFoldDB" id="A0AAN8BWW2"/>